<gene>
    <name evidence="1" type="ORF">HPB49_023050</name>
</gene>
<keyword evidence="2" id="KW-1185">Reference proteome</keyword>
<accession>A0ACB8D840</accession>
<protein>
    <submittedName>
        <fullName evidence="1">Uncharacterized protein</fullName>
    </submittedName>
</protein>
<proteinExistence type="predicted"/>
<evidence type="ECO:0000313" key="2">
    <source>
        <dbReference type="Proteomes" id="UP000821865"/>
    </source>
</evidence>
<name>A0ACB8D840_DERSI</name>
<organism evidence="1 2">
    <name type="scientific">Dermacentor silvarum</name>
    <name type="common">Tick</name>
    <dbReference type="NCBI Taxonomy" id="543639"/>
    <lineage>
        <taxon>Eukaryota</taxon>
        <taxon>Metazoa</taxon>
        <taxon>Ecdysozoa</taxon>
        <taxon>Arthropoda</taxon>
        <taxon>Chelicerata</taxon>
        <taxon>Arachnida</taxon>
        <taxon>Acari</taxon>
        <taxon>Parasitiformes</taxon>
        <taxon>Ixodida</taxon>
        <taxon>Ixodoidea</taxon>
        <taxon>Ixodidae</taxon>
        <taxon>Rhipicephalinae</taxon>
        <taxon>Dermacentor</taxon>
    </lineage>
</organism>
<dbReference type="Proteomes" id="UP000821865">
    <property type="component" value="Chromosome 3"/>
</dbReference>
<dbReference type="EMBL" id="CM023472">
    <property type="protein sequence ID" value="KAH7960762.1"/>
    <property type="molecule type" value="Genomic_DNA"/>
</dbReference>
<evidence type="ECO:0000313" key="1">
    <source>
        <dbReference type="EMBL" id="KAH7960762.1"/>
    </source>
</evidence>
<comment type="caution">
    <text evidence="1">The sequence shown here is derived from an EMBL/GenBank/DDBJ whole genome shotgun (WGS) entry which is preliminary data.</text>
</comment>
<sequence>MDGVVEESRSTTVSAYYLALLNFEILRGGAAVLSLTPPYVAARSEFKNIIRPKKGLLVKSFTNDQISKAVSAACGGKVDDSHFLVRLRPGSNTITVSTPDQAVADIARKITRIVLSGNLYEVNSYVAAPDEVARGVVHGIDPYTPPEELMIHLRVRTQGVEIMQARILGKTKTAVITFSSHLVPRYVYYYEGETECQPYKPAEPLCYMCQRMGQRSDVCPTPNIKICLACGTPDSTDDPMDDHECSLKCADCGEAHATGSRECKQRLNTNSTTTKKRPAPGRRKEDDDNDGKGQDEAACGGSARSPG</sequence>
<reference evidence="1" key="1">
    <citation type="submission" date="2020-05" db="EMBL/GenBank/DDBJ databases">
        <title>Large-scale comparative analyses of tick genomes elucidate their genetic diversity and vector capacities.</title>
        <authorList>
            <person name="Jia N."/>
            <person name="Wang J."/>
            <person name="Shi W."/>
            <person name="Du L."/>
            <person name="Sun Y."/>
            <person name="Zhan W."/>
            <person name="Jiang J."/>
            <person name="Wang Q."/>
            <person name="Zhang B."/>
            <person name="Ji P."/>
            <person name="Sakyi L.B."/>
            <person name="Cui X."/>
            <person name="Yuan T."/>
            <person name="Jiang B."/>
            <person name="Yang W."/>
            <person name="Lam T.T.-Y."/>
            <person name="Chang Q."/>
            <person name="Ding S."/>
            <person name="Wang X."/>
            <person name="Zhu J."/>
            <person name="Ruan X."/>
            <person name="Zhao L."/>
            <person name="Wei J."/>
            <person name="Que T."/>
            <person name="Du C."/>
            <person name="Cheng J."/>
            <person name="Dai P."/>
            <person name="Han X."/>
            <person name="Huang E."/>
            <person name="Gao Y."/>
            <person name="Liu J."/>
            <person name="Shao H."/>
            <person name="Ye R."/>
            <person name="Li L."/>
            <person name="Wei W."/>
            <person name="Wang X."/>
            <person name="Wang C."/>
            <person name="Yang T."/>
            <person name="Huo Q."/>
            <person name="Li W."/>
            <person name="Guo W."/>
            <person name="Chen H."/>
            <person name="Zhou L."/>
            <person name="Ni X."/>
            <person name="Tian J."/>
            <person name="Zhou Y."/>
            <person name="Sheng Y."/>
            <person name="Liu T."/>
            <person name="Pan Y."/>
            <person name="Xia L."/>
            <person name="Li J."/>
            <person name="Zhao F."/>
            <person name="Cao W."/>
        </authorList>
    </citation>
    <scope>NUCLEOTIDE SEQUENCE</scope>
    <source>
        <strain evidence="1">Dsil-2018</strain>
    </source>
</reference>